<comment type="caution">
    <text evidence="3">The sequence shown here is derived from an EMBL/GenBank/DDBJ whole genome shotgun (WGS) entry which is preliminary data.</text>
</comment>
<evidence type="ECO:0000256" key="1">
    <source>
        <dbReference type="SAM" id="MobiDB-lite"/>
    </source>
</evidence>
<dbReference type="Proteomes" id="UP000603453">
    <property type="component" value="Unassembled WGS sequence"/>
</dbReference>
<dbReference type="InterPro" id="IPR043502">
    <property type="entry name" value="DNA/RNA_pol_sf"/>
</dbReference>
<evidence type="ECO:0000313" key="3">
    <source>
        <dbReference type="EMBL" id="KAG2196063.1"/>
    </source>
</evidence>
<dbReference type="PANTHER" id="PTHR31635:SF196">
    <property type="entry name" value="REVERSE TRANSCRIPTASE DOMAIN-CONTAINING PROTEIN-RELATED"/>
    <property type="match status" value="1"/>
</dbReference>
<feature type="compositionally biased region" description="Polar residues" evidence="1">
    <location>
        <begin position="264"/>
        <end position="274"/>
    </location>
</feature>
<dbReference type="SUPFAM" id="SSF56672">
    <property type="entry name" value="DNA/RNA polymerases"/>
    <property type="match status" value="1"/>
</dbReference>
<proteinExistence type="predicted"/>
<evidence type="ECO:0000259" key="2">
    <source>
        <dbReference type="Pfam" id="PF00078"/>
    </source>
</evidence>
<feature type="compositionally biased region" description="Acidic residues" evidence="1">
    <location>
        <begin position="283"/>
        <end position="293"/>
    </location>
</feature>
<feature type="compositionally biased region" description="Basic and acidic residues" evidence="1">
    <location>
        <begin position="234"/>
        <end position="246"/>
    </location>
</feature>
<feature type="region of interest" description="Disordered" evidence="1">
    <location>
        <begin position="1"/>
        <end position="20"/>
    </location>
</feature>
<dbReference type="PANTHER" id="PTHR31635">
    <property type="entry name" value="REVERSE TRANSCRIPTASE DOMAIN-CONTAINING PROTEIN-RELATED"/>
    <property type="match status" value="1"/>
</dbReference>
<protein>
    <recommendedName>
        <fullName evidence="2">Reverse transcriptase domain-containing protein</fullName>
    </recommendedName>
</protein>
<feature type="region of interest" description="Disordered" evidence="1">
    <location>
        <begin position="264"/>
        <end position="294"/>
    </location>
</feature>
<evidence type="ECO:0000313" key="4">
    <source>
        <dbReference type="Proteomes" id="UP000603453"/>
    </source>
</evidence>
<dbReference type="EMBL" id="JAEPRD010000154">
    <property type="protein sequence ID" value="KAG2196063.1"/>
    <property type="molecule type" value="Genomic_DNA"/>
</dbReference>
<organism evidence="3 4">
    <name type="scientific">Mucor saturninus</name>
    <dbReference type="NCBI Taxonomy" id="64648"/>
    <lineage>
        <taxon>Eukaryota</taxon>
        <taxon>Fungi</taxon>
        <taxon>Fungi incertae sedis</taxon>
        <taxon>Mucoromycota</taxon>
        <taxon>Mucoromycotina</taxon>
        <taxon>Mucoromycetes</taxon>
        <taxon>Mucorales</taxon>
        <taxon>Mucorineae</taxon>
        <taxon>Mucoraceae</taxon>
        <taxon>Mucor</taxon>
    </lineage>
</organism>
<dbReference type="InterPro" id="IPR000477">
    <property type="entry name" value="RT_dom"/>
</dbReference>
<keyword evidence="4" id="KW-1185">Reference proteome</keyword>
<gene>
    <name evidence="3" type="ORF">INT47_008157</name>
</gene>
<dbReference type="Pfam" id="PF00078">
    <property type="entry name" value="RVT_1"/>
    <property type="match status" value="1"/>
</dbReference>
<name>A0A8H7QQY4_9FUNG</name>
<sequence>MALSLKSETTPPPPPKDPSSTATYLLVTTRQEWLTPIKLLKQASGYMRDLAKVFYSTFRKFNDLKRKSSERYIEIYPYNEILRKFTAEGVYYDKLKPRPLPCPAIKGDGKHHLARSLILAFDIHPLNDGFWVPGMRLFSNLQDNRMPLSNIQLIGMKRNTAMQSSVMCLLGAVAITLKTIPSANVKKRPLVYCATLVVNMVTVQLTVLTSSLKKKRPDQSKKPRKTYKDQSQNEDAKPDASEELMKSKWAPSIETTINEQLYSDSDMDSFNYNPNDKIKDTQSDNEDNEDEYGTDTSMHAIHSELSSKSQNATQGTYKTLKTFVSSVSNIQGDSGLFFNNTVYVNINGYFTDAVSQKRGLRQGDPLSPLLFNLALEPFILSILQDDSITGFQLPSTNNTASIPIKCLAFADDVCAIIQDALEMDGLEYQMDKYAKVSNAKFNEDKSEAFSLNEVFRPTITIFTFNTEISWFLLPYSAQQRQSLESKLFFKTIRSTVYQFIWQKKKPSLRLELTFLPYELGGLKVLDPVNQHKILQKRWLNYLLTPTGCPSFAFPIMLDNLSHFQNSSLYPLLPLFDPEFRKSPVLNKFFIWHVIFETFEYFQSSTKLQMINLPVPTILTLPLRKVIQVQDSSHWSLKHRNSAAGLFLIFDEQQQRLRLRVTHEFSQFSRLCQTLANDILCNRTSNLKRLYGHIFLPRLALRYHPKVGLLTIWCPRCDFNSYVINFSLTLSEGIIIGNVQQLTTSQFGISNSSGDPRNTAHEFELASLRVKREALKDVVSINQGEGCHDTEVFQAAGLRTEVVQAGYYTEEVRIQAGHQTEVVQETGYDTHNTEVFQEAGAKSNPFINVFTPVEQTEFEKLNNSNCLNFISHSFRTYYKHTMSANDYSEIIERSSELREEFDNGLDEADKKMIDNLFLELEVFANKEHKFCEATFVRKFQEILDILFKNTKIFAKDSESSSEAAKSNQITNEDGTHYGRKLDVLVLSEQNDHDDIEVCSNEFKNRMLY</sequence>
<reference evidence="3" key="1">
    <citation type="submission" date="2020-12" db="EMBL/GenBank/DDBJ databases">
        <title>Metabolic potential, ecology and presence of endohyphal bacteria is reflected in genomic diversity of Mucoromycotina.</title>
        <authorList>
            <person name="Muszewska A."/>
            <person name="Okrasinska A."/>
            <person name="Steczkiewicz K."/>
            <person name="Drgas O."/>
            <person name="Orlowska M."/>
            <person name="Perlinska-Lenart U."/>
            <person name="Aleksandrzak-Piekarczyk T."/>
            <person name="Szatraj K."/>
            <person name="Zielenkiewicz U."/>
            <person name="Pilsyk S."/>
            <person name="Malc E."/>
            <person name="Mieczkowski P."/>
            <person name="Kruszewska J.S."/>
            <person name="Biernat P."/>
            <person name="Pawlowska J."/>
        </authorList>
    </citation>
    <scope>NUCLEOTIDE SEQUENCE</scope>
    <source>
        <strain evidence="3">WA0000017839</strain>
    </source>
</reference>
<dbReference type="OrthoDB" id="2288387at2759"/>
<accession>A0A8H7QQY4</accession>
<feature type="region of interest" description="Disordered" evidence="1">
    <location>
        <begin position="212"/>
        <end position="248"/>
    </location>
</feature>
<feature type="domain" description="Reverse transcriptase" evidence="2">
    <location>
        <begin position="343"/>
        <end position="450"/>
    </location>
</feature>
<dbReference type="AlphaFoldDB" id="A0A8H7QQY4"/>